<gene>
    <name evidence="1" type="ORF">FGO68_gene511</name>
</gene>
<name>A0A8J8P884_HALGN</name>
<reference evidence="1" key="1">
    <citation type="submission" date="2019-06" db="EMBL/GenBank/DDBJ databases">
        <authorList>
            <person name="Zheng W."/>
        </authorList>
    </citation>
    <scope>NUCLEOTIDE SEQUENCE</scope>
    <source>
        <strain evidence="1">QDHG01</strain>
    </source>
</reference>
<evidence type="ECO:0000313" key="1">
    <source>
        <dbReference type="EMBL" id="TNV87840.1"/>
    </source>
</evidence>
<sequence>MQEISNYVSNYTGNQVEMHLSVATELQKLIFQPKRQLSYTVCPTQFTTAVSDYYCMPMCGSYQCYSCCCESNWWYAETSGSGSLTIGYFSPVPPGFYTVQCYNTNDYTYRVITFTIYDTKPVFDASLSNAVVRVGFSITYNLPKVVIQSPQNYLISGTCTSCSSIMTLTNSTRTIVFNPAASFTLGTYTVTVQIKNTGTLATSIYSFYLNVIRNTKPIFSPSLPSSPLIAIEGISKTLYLAVYDYDGDSISLNSITGLVSGEIAYSSPYIYFTAGAGDAGKTGTINLQLVIYSKSASLLYKFSCSTDIASGNKQNLYTAYNH</sequence>
<dbReference type="EMBL" id="RRYP01000201">
    <property type="protein sequence ID" value="TNV87840.1"/>
    <property type="molecule type" value="Genomic_DNA"/>
</dbReference>
<protein>
    <submittedName>
        <fullName evidence="1">Uncharacterized protein</fullName>
    </submittedName>
</protein>
<dbReference type="AlphaFoldDB" id="A0A8J8P884"/>
<dbReference type="Proteomes" id="UP000785679">
    <property type="component" value="Unassembled WGS sequence"/>
</dbReference>
<accession>A0A8J8P884</accession>
<proteinExistence type="predicted"/>
<comment type="caution">
    <text evidence="1">The sequence shown here is derived from an EMBL/GenBank/DDBJ whole genome shotgun (WGS) entry which is preliminary data.</text>
</comment>
<organism evidence="1 2">
    <name type="scientific">Halteria grandinella</name>
    <dbReference type="NCBI Taxonomy" id="5974"/>
    <lineage>
        <taxon>Eukaryota</taxon>
        <taxon>Sar</taxon>
        <taxon>Alveolata</taxon>
        <taxon>Ciliophora</taxon>
        <taxon>Intramacronucleata</taxon>
        <taxon>Spirotrichea</taxon>
        <taxon>Stichotrichia</taxon>
        <taxon>Sporadotrichida</taxon>
        <taxon>Halteriidae</taxon>
        <taxon>Halteria</taxon>
    </lineage>
</organism>
<keyword evidence="2" id="KW-1185">Reference proteome</keyword>
<evidence type="ECO:0000313" key="2">
    <source>
        <dbReference type="Proteomes" id="UP000785679"/>
    </source>
</evidence>